<dbReference type="Proteomes" id="UP000757232">
    <property type="component" value="Unassembled WGS sequence"/>
</dbReference>
<organism evidence="6 7">
    <name type="scientific">Sanghuangporus baumii</name>
    <name type="common">Phellinus baumii</name>
    <dbReference type="NCBI Taxonomy" id="108892"/>
    <lineage>
        <taxon>Eukaryota</taxon>
        <taxon>Fungi</taxon>
        <taxon>Dikarya</taxon>
        <taxon>Basidiomycota</taxon>
        <taxon>Agaricomycotina</taxon>
        <taxon>Agaricomycetes</taxon>
        <taxon>Hymenochaetales</taxon>
        <taxon>Hymenochaetaceae</taxon>
        <taxon>Sanghuangporus</taxon>
    </lineage>
</organism>
<evidence type="ECO:0000313" key="7">
    <source>
        <dbReference type="Proteomes" id="UP000757232"/>
    </source>
</evidence>
<dbReference type="SUPFAM" id="SSF144232">
    <property type="entry name" value="HIT/MYND zinc finger-like"/>
    <property type="match status" value="1"/>
</dbReference>
<evidence type="ECO:0000313" key="6">
    <source>
        <dbReference type="EMBL" id="OCB84661.1"/>
    </source>
</evidence>
<dbReference type="InterPro" id="IPR002893">
    <property type="entry name" value="Znf_MYND"/>
</dbReference>
<keyword evidence="1" id="KW-0479">Metal-binding</keyword>
<dbReference type="EMBL" id="LNZH02000214">
    <property type="protein sequence ID" value="OCB84661.1"/>
    <property type="molecule type" value="Genomic_DNA"/>
</dbReference>
<keyword evidence="7" id="KW-1185">Reference proteome</keyword>
<dbReference type="Pfam" id="PF01753">
    <property type="entry name" value="zf-MYND"/>
    <property type="match status" value="1"/>
</dbReference>
<dbReference type="Gene3D" id="6.10.140.2220">
    <property type="match status" value="1"/>
</dbReference>
<protein>
    <recommendedName>
        <fullName evidence="5">MYND-type domain-containing protein</fullName>
    </recommendedName>
</protein>
<evidence type="ECO:0000256" key="3">
    <source>
        <dbReference type="ARBA" id="ARBA00022833"/>
    </source>
</evidence>
<sequence length="690" mass="78354">MDSPALFEMLEHLNRSPHIAYARFIEEIKTNPRNVIARAKQGDLFACTAVRDAIQNMIFPADALPEAMEMFTSAIEESCPPEKVGVIKFQLAEISFFAMSSAFVLVFCQEKTPPIAAVLKAWPSILDWAKARFIRNIRARERLSSNIREDWVQLAMFLDGICQLRQCEELQEVAADPRVLDLAMHLYLSRDDDSVHFKCICMSYFFMYIDKSILRSTDGSVGVKKPWRRALDELLAAAGGKPETILKPILDVESEADKHPVLDTLHVCNELLGRFIGIRSHPLAVCLERIGSTAVSRGLRILTELSLDKQKSDKFGDVFGLCVCIFAILSSPEDRKAWLLEALQSRIFPTIAISCSQLAKAPEVRLSVMKSLLSQNLPAHLADPAILFVCENALSTLSVEHQEQIMGSVFAPAWKSFVNRFFDLFVFYCYFEIAGYHRGCFKCGNIASDDRKVTLRRCVACRNVEYCSKECQMSDWKDHKRDCKSLKDKKSGPLPRWAIPLFKRRLAAFDVRRHLPGIRDRMAQKYPCFPLQCALISLHYGFFPPRLLVALASEMPIPDEKLMEESANSLFHNLCFDDVRLHDGSSCVCCIVDERDPEGPLHHQKFYWSPPYFASNYGSICPYVYMRSSSVMPYADESGREMSTVWSVVDEIAYRGGLSPQMIYEGKVGEIRRKVLEVIVREKARMRVGP</sequence>
<evidence type="ECO:0000256" key="1">
    <source>
        <dbReference type="ARBA" id="ARBA00022723"/>
    </source>
</evidence>
<dbReference type="AlphaFoldDB" id="A0A9Q5N3P4"/>
<comment type="caution">
    <text evidence="6">The sequence shown here is derived from an EMBL/GenBank/DDBJ whole genome shotgun (WGS) entry which is preliminary data.</text>
</comment>
<dbReference type="GO" id="GO:0008270">
    <property type="term" value="F:zinc ion binding"/>
    <property type="evidence" value="ECO:0007669"/>
    <property type="project" value="UniProtKB-KW"/>
</dbReference>
<accession>A0A9Q5N3P4</accession>
<keyword evidence="3" id="KW-0862">Zinc</keyword>
<reference evidence="6" key="1">
    <citation type="submission" date="2016-06" db="EMBL/GenBank/DDBJ databases">
        <title>Draft Genome sequence of the fungus Inonotus baumii.</title>
        <authorList>
            <person name="Zhu H."/>
            <person name="Lin W."/>
        </authorList>
    </citation>
    <scope>NUCLEOTIDE SEQUENCE</scope>
    <source>
        <strain evidence="6">821</strain>
    </source>
</reference>
<dbReference type="OrthoDB" id="265717at2759"/>
<feature type="domain" description="MYND-type" evidence="5">
    <location>
        <begin position="440"/>
        <end position="483"/>
    </location>
</feature>
<evidence type="ECO:0000259" key="5">
    <source>
        <dbReference type="PROSITE" id="PS50865"/>
    </source>
</evidence>
<proteinExistence type="predicted"/>
<name>A0A9Q5N3P4_SANBA</name>
<gene>
    <name evidence="6" type="ORF">A7U60_g8181</name>
</gene>
<evidence type="ECO:0000256" key="4">
    <source>
        <dbReference type="PROSITE-ProRule" id="PRU00134"/>
    </source>
</evidence>
<evidence type="ECO:0000256" key="2">
    <source>
        <dbReference type="ARBA" id="ARBA00022771"/>
    </source>
</evidence>
<keyword evidence="2 4" id="KW-0863">Zinc-finger</keyword>
<dbReference type="PROSITE" id="PS50865">
    <property type="entry name" value="ZF_MYND_2"/>
    <property type="match status" value="1"/>
</dbReference>